<keyword evidence="1" id="KW-1185">Reference proteome</keyword>
<sequence>MIHFKLFILAIATVFFINEVGSLFLGSRYHDWKDKSLYSAKVEKLGFKSVALYNTQHHSEYMLNKVLKAKSKNNGTKYYDLTLLVYRKCRGGKVCITKLHCLASMDPKNKDKTKIEVDKMAE</sequence>
<dbReference type="AlphaFoldDB" id="A0A0K0EEX6"/>
<dbReference type="SUPFAM" id="SSF54403">
    <property type="entry name" value="Cystatin/monellin"/>
    <property type="match status" value="1"/>
</dbReference>
<protein>
    <submittedName>
        <fullName evidence="2 3">Cystatin domain-containing protein</fullName>
    </submittedName>
</protein>
<evidence type="ECO:0000313" key="1">
    <source>
        <dbReference type="Proteomes" id="UP000035681"/>
    </source>
</evidence>
<proteinExistence type="predicted"/>
<organism evidence="2">
    <name type="scientific">Strongyloides stercoralis</name>
    <name type="common">Threadworm</name>
    <dbReference type="NCBI Taxonomy" id="6248"/>
    <lineage>
        <taxon>Eukaryota</taxon>
        <taxon>Metazoa</taxon>
        <taxon>Ecdysozoa</taxon>
        <taxon>Nematoda</taxon>
        <taxon>Chromadorea</taxon>
        <taxon>Rhabditida</taxon>
        <taxon>Tylenchina</taxon>
        <taxon>Panagrolaimomorpha</taxon>
        <taxon>Strongyloidoidea</taxon>
        <taxon>Strongyloididae</taxon>
        <taxon>Strongyloides</taxon>
    </lineage>
</organism>
<dbReference type="Gene3D" id="3.10.450.10">
    <property type="match status" value="1"/>
</dbReference>
<dbReference type="WBParaSite" id="SSTP_0000804000.1">
    <property type="protein sequence ID" value="SSTP_0000804000.1"/>
    <property type="gene ID" value="SSTP_0000804000"/>
</dbReference>
<reference evidence="2" key="1">
    <citation type="submission" date="2015-08" db="UniProtKB">
        <authorList>
            <consortium name="WormBaseParasite"/>
        </authorList>
    </citation>
    <scope>IDENTIFICATION</scope>
</reference>
<dbReference type="Proteomes" id="UP000035681">
    <property type="component" value="Unplaced"/>
</dbReference>
<evidence type="ECO:0000313" key="2">
    <source>
        <dbReference type="WBParaSite" id="SSTP_0000804000.1"/>
    </source>
</evidence>
<evidence type="ECO:0000313" key="3">
    <source>
        <dbReference type="WBParaSite" id="TCONS_00009778.p1"/>
    </source>
</evidence>
<accession>A0A0K0EEX6</accession>
<dbReference type="WBParaSite" id="TCONS_00009778.p1">
    <property type="protein sequence ID" value="TCONS_00009778.p1"/>
    <property type="gene ID" value="XLOC_007527"/>
</dbReference>
<name>A0A0K0EEX6_STRER</name>
<dbReference type="InterPro" id="IPR046350">
    <property type="entry name" value="Cystatin_sf"/>
</dbReference>